<keyword evidence="3" id="KW-1185">Reference proteome</keyword>
<gene>
    <name evidence="2" type="ORF">LNINA_LOCUS15115</name>
</gene>
<reference evidence="2 3" key="1">
    <citation type="submission" date="2023-11" db="EMBL/GenBank/DDBJ databases">
        <authorList>
            <person name="Okamura Y."/>
        </authorList>
    </citation>
    <scope>NUCLEOTIDE SEQUENCE [LARGE SCALE GENOMIC DNA]</scope>
</reference>
<name>A0AAV1K3I2_9NEOP</name>
<evidence type="ECO:0000313" key="2">
    <source>
        <dbReference type="EMBL" id="CAK1556360.1"/>
    </source>
</evidence>
<comment type="caution">
    <text evidence="2">The sequence shown here is derived from an EMBL/GenBank/DDBJ whole genome shotgun (WGS) entry which is preliminary data.</text>
</comment>
<evidence type="ECO:0000256" key="1">
    <source>
        <dbReference type="SAM" id="SignalP"/>
    </source>
</evidence>
<proteinExistence type="predicted"/>
<protein>
    <submittedName>
        <fullName evidence="2">Uncharacterized protein</fullName>
    </submittedName>
</protein>
<evidence type="ECO:0000313" key="3">
    <source>
        <dbReference type="Proteomes" id="UP001497472"/>
    </source>
</evidence>
<sequence length="172" mass="20346">MKIHLVLLILGITIYRSNASKTDINSQKDEVKSNITKIEEKSFETNVDQPNDESTVDANVDIVIEESLKTPLIDLIPENSPEFDLIDGSSVGEADFYYNDVINRDPNEIMETAAGFAPLPFLKKKRKNQRPQRRYPTRRYYQNPYSYRRFQYYNPYIYGFYRPSSLPYYYYY</sequence>
<organism evidence="2 3">
    <name type="scientific">Leptosia nina</name>
    <dbReference type="NCBI Taxonomy" id="320188"/>
    <lineage>
        <taxon>Eukaryota</taxon>
        <taxon>Metazoa</taxon>
        <taxon>Ecdysozoa</taxon>
        <taxon>Arthropoda</taxon>
        <taxon>Hexapoda</taxon>
        <taxon>Insecta</taxon>
        <taxon>Pterygota</taxon>
        <taxon>Neoptera</taxon>
        <taxon>Endopterygota</taxon>
        <taxon>Lepidoptera</taxon>
        <taxon>Glossata</taxon>
        <taxon>Ditrysia</taxon>
        <taxon>Papilionoidea</taxon>
        <taxon>Pieridae</taxon>
        <taxon>Pierinae</taxon>
        <taxon>Leptosia</taxon>
    </lineage>
</organism>
<dbReference type="EMBL" id="CAVLEF010000283">
    <property type="protein sequence ID" value="CAK1556360.1"/>
    <property type="molecule type" value="Genomic_DNA"/>
</dbReference>
<feature type="signal peptide" evidence="1">
    <location>
        <begin position="1"/>
        <end position="19"/>
    </location>
</feature>
<dbReference type="AlphaFoldDB" id="A0AAV1K3I2"/>
<dbReference type="Proteomes" id="UP001497472">
    <property type="component" value="Unassembled WGS sequence"/>
</dbReference>
<accession>A0AAV1K3I2</accession>
<feature type="chain" id="PRO_5043696032" evidence="1">
    <location>
        <begin position="20"/>
        <end position="172"/>
    </location>
</feature>
<keyword evidence="1" id="KW-0732">Signal</keyword>